<gene>
    <name evidence="1" type="ORF">HMPREF1549_01374</name>
</gene>
<dbReference type="Proteomes" id="UP000016498">
    <property type="component" value="Unassembled WGS sequence"/>
</dbReference>
<dbReference type="AlphaFoldDB" id="U1RJM0"/>
<proteinExistence type="predicted"/>
<reference evidence="1 2" key="1">
    <citation type="submission" date="2013-06" db="EMBL/GenBank/DDBJ databases">
        <authorList>
            <person name="Weinstock G."/>
            <person name="Sodergren E."/>
            <person name="Lobos E.A."/>
            <person name="Fulton L."/>
            <person name="Fulton R."/>
            <person name="Courtney L."/>
            <person name="Fronick C."/>
            <person name="O'Laughlin M."/>
            <person name="Godfrey J."/>
            <person name="Wilson R.M."/>
            <person name="Miner T."/>
            <person name="Farmer C."/>
            <person name="Delehaunty K."/>
            <person name="Cordes M."/>
            <person name="Minx P."/>
            <person name="Tomlinson C."/>
            <person name="Chen J."/>
            <person name="Wollam A."/>
            <person name="Pepin K.H."/>
            <person name="Bhonagiri V."/>
            <person name="Zhang X."/>
            <person name="Warren W."/>
            <person name="Mitreva M."/>
            <person name="Mardis E.R."/>
            <person name="Wilson R.K."/>
        </authorList>
    </citation>
    <scope>NUCLEOTIDE SEQUENCE [LARGE SCALE GENOMIC DNA]</scope>
    <source>
        <strain evidence="1 2">F0510</strain>
    </source>
</reference>
<protein>
    <submittedName>
        <fullName evidence="1">Uncharacterized protein</fullName>
    </submittedName>
</protein>
<accession>U1RJM0</accession>
<organism evidence="1 2">
    <name type="scientific">Actinomyces johnsonii F0510</name>
    <dbReference type="NCBI Taxonomy" id="1227262"/>
    <lineage>
        <taxon>Bacteria</taxon>
        <taxon>Bacillati</taxon>
        <taxon>Actinomycetota</taxon>
        <taxon>Actinomycetes</taxon>
        <taxon>Actinomycetales</taxon>
        <taxon>Actinomycetaceae</taxon>
        <taxon>Actinomyces</taxon>
    </lineage>
</organism>
<sequence length="40" mass="4727">MTALGCNERIKILKSHYQRACRRGRYEEDAMPLRSSRRSS</sequence>
<dbReference type="HOGENOM" id="CLU_3283564_0_0_11"/>
<name>U1RJM0_9ACTO</name>
<evidence type="ECO:0000313" key="2">
    <source>
        <dbReference type="Proteomes" id="UP000016498"/>
    </source>
</evidence>
<dbReference type="EMBL" id="AWSD01000138">
    <property type="protein sequence ID" value="ERH19833.1"/>
    <property type="molecule type" value="Genomic_DNA"/>
</dbReference>
<evidence type="ECO:0000313" key="1">
    <source>
        <dbReference type="EMBL" id="ERH19833.1"/>
    </source>
</evidence>
<comment type="caution">
    <text evidence="1">The sequence shown here is derived from an EMBL/GenBank/DDBJ whole genome shotgun (WGS) entry which is preliminary data.</text>
</comment>